<evidence type="ECO:0000256" key="3">
    <source>
        <dbReference type="ARBA" id="ARBA00022618"/>
    </source>
</evidence>
<proteinExistence type="inferred from homology"/>
<name>A0A120MZQ2_HALHR</name>
<gene>
    <name evidence="6 7" type="primary">minE</name>
    <name evidence="7" type="ORF">HH1059_06510</name>
</gene>
<evidence type="ECO:0000313" key="7">
    <source>
        <dbReference type="EMBL" id="BAU57338.1"/>
    </source>
</evidence>
<dbReference type="Proteomes" id="UP000218890">
    <property type="component" value="Chromosome"/>
</dbReference>
<dbReference type="Gene3D" id="3.30.1070.10">
    <property type="entry name" value="Cell division topological specificity factor MinE"/>
    <property type="match status" value="1"/>
</dbReference>
<comment type="similarity">
    <text evidence="1 6">Belongs to the MinE family.</text>
</comment>
<dbReference type="InterPro" id="IPR036707">
    <property type="entry name" value="MinE_sf"/>
</dbReference>
<keyword evidence="3 6" id="KW-0132">Cell division</keyword>
<comment type="function">
    <text evidence="5 6">Prevents the cell division inhibition by proteins MinC and MinD at internal division sites while permitting inhibition at polar sites. This ensures cell division at the proper site by restricting the formation of a division septum at the midpoint of the long axis of the cell.</text>
</comment>
<evidence type="ECO:0000256" key="4">
    <source>
        <dbReference type="ARBA" id="ARBA00023306"/>
    </source>
</evidence>
<evidence type="ECO:0000256" key="6">
    <source>
        <dbReference type="HAMAP-Rule" id="MF_00262"/>
    </source>
</evidence>
<dbReference type="GO" id="GO:0032955">
    <property type="term" value="P:regulation of division septum assembly"/>
    <property type="evidence" value="ECO:0007669"/>
    <property type="project" value="InterPro"/>
</dbReference>
<dbReference type="GO" id="GO:0051301">
    <property type="term" value="P:cell division"/>
    <property type="evidence" value="ECO:0007669"/>
    <property type="project" value="UniProtKB-KW"/>
</dbReference>
<evidence type="ECO:0000313" key="8">
    <source>
        <dbReference type="Proteomes" id="UP000218890"/>
    </source>
</evidence>
<keyword evidence="4 6" id="KW-0131">Cell cycle</keyword>
<dbReference type="AlphaFoldDB" id="A0A120MZQ2"/>
<organism evidence="7 8">
    <name type="scientific">Halorhodospira halochloris</name>
    <name type="common">Ectothiorhodospira halochloris</name>
    <dbReference type="NCBI Taxonomy" id="1052"/>
    <lineage>
        <taxon>Bacteria</taxon>
        <taxon>Pseudomonadati</taxon>
        <taxon>Pseudomonadota</taxon>
        <taxon>Gammaproteobacteria</taxon>
        <taxon>Chromatiales</taxon>
        <taxon>Ectothiorhodospiraceae</taxon>
        <taxon>Halorhodospira</taxon>
    </lineage>
</organism>
<dbReference type="NCBIfam" id="NF001422">
    <property type="entry name" value="PRK00296.1"/>
    <property type="match status" value="1"/>
</dbReference>
<dbReference type="KEGG" id="hhk:HH1059_06510"/>
<evidence type="ECO:0000256" key="1">
    <source>
        <dbReference type="ARBA" id="ARBA00008168"/>
    </source>
</evidence>
<reference evidence="7" key="1">
    <citation type="submission" date="2016-02" db="EMBL/GenBank/DDBJ databases">
        <title>Halorhodospira halochloris DSM-1059 complete genome, version 2.</title>
        <authorList>
            <person name="Tsukatani Y."/>
        </authorList>
    </citation>
    <scope>NUCLEOTIDE SEQUENCE</scope>
    <source>
        <strain evidence="7">DSM 1059</strain>
    </source>
</reference>
<dbReference type="GO" id="GO:0042802">
    <property type="term" value="F:identical protein binding"/>
    <property type="evidence" value="ECO:0007669"/>
    <property type="project" value="UniProtKB-ARBA"/>
</dbReference>
<keyword evidence="8" id="KW-1185">Reference proteome</keyword>
<evidence type="ECO:0000256" key="5">
    <source>
        <dbReference type="ARBA" id="ARBA00025265"/>
    </source>
</evidence>
<dbReference type="NCBIfam" id="TIGR01215">
    <property type="entry name" value="minE"/>
    <property type="match status" value="1"/>
</dbReference>
<evidence type="ECO:0000256" key="2">
    <source>
        <dbReference type="ARBA" id="ARBA00020112"/>
    </source>
</evidence>
<dbReference type="InterPro" id="IPR005527">
    <property type="entry name" value="MinE"/>
</dbReference>
<dbReference type="SUPFAM" id="SSF55229">
    <property type="entry name" value="Cell division protein MinE topological specificity domain"/>
    <property type="match status" value="1"/>
</dbReference>
<dbReference type="OrthoDB" id="9802655at2"/>
<dbReference type="RefSeq" id="WP_096410307.1">
    <property type="nucleotide sequence ID" value="NZ_AP017372.2"/>
</dbReference>
<dbReference type="FunFam" id="3.30.1070.10:FF:000001">
    <property type="entry name" value="Cell division topological specificity factor"/>
    <property type="match status" value="1"/>
</dbReference>
<sequence>MVIGKYFRERKSRQGSASLAKERLQIIVSHERAERGGPDYLPMLREELLQVVRRYVTVDPDAVRVEVEREGSHEVLELNITLPEHCESEEQR</sequence>
<protein>
    <recommendedName>
        <fullName evidence="2 6">Cell division topological specificity factor</fullName>
    </recommendedName>
</protein>
<dbReference type="HAMAP" id="MF_00262">
    <property type="entry name" value="MinE"/>
    <property type="match status" value="1"/>
</dbReference>
<accession>A0A120MZQ2</accession>
<dbReference type="Pfam" id="PF03776">
    <property type="entry name" value="MinE"/>
    <property type="match status" value="1"/>
</dbReference>
<dbReference type="EMBL" id="AP017372">
    <property type="protein sequence ID" value="BAU57338.1"/>
    <property type="molecule type" value="Genomic_DNA"/>
</dbReference>